<dbReference type="AlphaFoldDB" id="A0A848EV94"/>
<accession>A0A848EV94</accession>
<dbReference type="Proteomes" id="UP000536773">
    <property type="component" value="Unassembled WGS sequence"/>
</dbReference>
<dbReference type="InterPro" id="IPR013397">
    <property type="entry name" value="CRISPR-assoc_prot_Csy1"/>
</dbReference>
<evidence type="ECO:0008006" key="3">
    <source>
        <dbReference type="Google" id="ProtNLM"/>
    </source>
</evidence>
<proteinExistence type="predicted"/>
<comment type="caution">
    <text evidence="1">The sequence shown here is derived from an EMBL/GenBank/DDBJ whole genome shotgun (WGS) entry which is preliminary data.</text>
</comment>
<dbReference type="RefSeq" id="WP_169013682.1">
    <property type="nucleotide sequence ID" value="NZ_JABBJH010000010.1"/>
</dbReference>
<dbReference type="EMBL" id="JABBJH010000010">
    <property type="protein sequence ID" value="NMK39364.1"/>
    <property type="molecule type" value="Genomic_DNA"/>
</dbReference>
<dbReference type="Pfam" id="PF09611">
    <property type="entry name" value="Cas_Csy1"/>
    <property type="match status" value="1"/>
</dbReference>
<protein>
    <recommendedName>
        <fullName evidence="3">CRISPR-associated protein Csy1</fullName>
    </recommendedName>
</protein>
<evidence type="ECO:0000313" key="1">
    <source>
        <dbReference type="EMBL" id="NMK39364.1"/>
    </source>
</evidence>
<name>A0A848EV94_MEGEL</name>
<organism evidence="1 2">
    <name type="scientific">Megasphaera elsdenii</name>
    <dbReference type="NCBI Taxonomy" id="907"/>
    <lineage>
        <taxon>Bacteria</taxon>
        <taxon>Bacillati</taxon>
        <taxon>Bacillota</taxon>
        <taxon>Negativicutes</taxon>
        <taxon>Veillonellales</taxon>
        <taxon>Veillonellaceae</taxon>
        <taxon>Megasphaera</taxon>
    </lineage>
</organism>
<sequence length="401" mass="46108">MGSIATYIADKAAKKKQTPAEWLDGNLKNFDRYWVSSHIGRYTHPDVAVHLHDDSAPVGEGYLTTADAAVKQDIFVDGGSAFMTIASFLVSRFSQKETIAEQKADLESKTAWQYFHEDSPFIRREIESLGVEYEPLREKVLHIQISKLPEKSDARLKQVYFPIPDRDGEYHLLSILPPSILMLELTNRIRMTFQIQRMCRDKKSEYYGGTYQTFPDLTVVLFGGANVQNVSVRNSSLGMQVLPSLPPCLTGRKIKLPKRNFFSDSLYWRRFSDTLSDLDALFRDQRHNLAMRKRRENIILDFVEAILYEANRLQNLPAGWSKETELSDEQATWLDEAYGSQRQADTDWIWPVCLDFSRWLVNAYGRFCGIEKRKEISLSNAELHSFAATLESVLKQEVREG</sequence>
<reference evidence="1 2" key="1">
    <citation type="submission" date="2020-04" db="EMBL/GenBank/DDBJ databases">
        <authorList>
            <person name="Hitch T.C.A."/>
            <person name="Wylensek D."/>
            <person name="Clavel T."/>
        </authorList>
    </citation>
    <scope>NUCLEOTIDE SEQUENCE [LARGE SCALE GENOMIC DNA]</scope>
    <source>
        <strain evidence="1 2">WCA-386-APC-2A</strain>
    </source>
</reference>
<evidence type="ECO:0000313" key="2">
    <source>
        <dbReference type="Proteomes" id="UP000536773"/>
    </source>
</evidence>
<gene>
    <name evidence="1" type="ORF">HG933_08260</name>
</gene>